<dbReference type="HOGENOM" id="CLU_2113400_0_0_1"/>
<organism evidence="1 2">
    <name type="scientific">Vitis vinifera</name>
    <name type="common">Grape</name>
    <dbReference type="NCBI Taxonomy" id="29760"/>
    <lineage>
        <taxon>Eukaryota</taxon>
        <taxon>Viridiplantae</taxon>
        <taxon>Streptophyta</taxon>
        <taxon>Embryophyta</taxon>
        <taxon>Tracheophyta</taxon>
        <taxon>Spermatophyta</taxon>
        <taxon>Magnoliopsida</taxon>
        <taxon>eudicotyledons</taxon>
        <taxon>Gunneridae</taxon>
        <taxon>Pentapetalae</taxon>
        <taxon>rosids</taxon>
        <taxon>Vitales</taxon>
        <taxon>Vitaceae</taxon>
        <taxon>Viteae</taxon>
        <taxon>Vitis</taxon>
    </lineage>
</organism>
<protein>
    <submittedName>
        <fullName evidence="1">Uncharacterized protein</fullName>
    </submittedName>
</protein>
<dbReference type="EMBL" id="FN595752">
    <property type="protein sequence ID" value="CBI27224.3"/>
    <property type="molecule type" value="Genomic_DNA"/>
</dbReference>
<dbReference type="PaxDb" id="29760-VIT_01s0011g01210.t01"/>
<proteinExistence type="predicted"/>
<name>D7T9Q2_VITVI</name>
<dbReference type="AlphaFoldDB" id="D7T9Q2"/>
<accession>D7T9Q2</accession>
<evidence type="ECO:0000313" key="2">
    <source>
        <dbReference type="Proteomes" id="UP000009183"/>
    </source>
</evidence>
<sequence>MLSQHLHRRFFFLFNDPNAASTLNRRRSPVLLSPSSAPFRKRPCCLRRSKNGSETLSSKIEKKKGLLRRERLVREKKDEMGLWGRWSGLHGSFVHVRILGRMRKDRDEVKNYLAR</sequence>
<gene>
    <name evidence="1" type="ordered locus">VIT_01s0011g01210</name>
</gene>
<keyword evidence="2" id="KW-1185">Reference proteome</keyword>
<dbReference type="Proteomes" id="UP000009183">
    <property type="component" value="Chromosome 1"/>
</dbReference>
<dbReference type="InParanoid" id="D7T9Q2"/>
<reference evidence="2" key="1">
    <citation type="journal article" date="2007" name="Nature">
        <title>The grapevine genome sequence suggests ancestral hexaploidization in major angiosperm phyla.</title>
        <authorList>
            <consortium name="The French-Italian Public Consortium for Grapevine Genome Characterization."/>
            <person name="Jaillon O."/>
            <person name="Aury J.-M."/>
            <person name="Noel B."/>
            <person name="Policriti A."/>
            <person name="Clepet C."/>
            <person name="Casagrande A."/>
            <person name="Choisne N."/>
            <person name="Aubourg S."/>
            <person name="Vitulo N."/>
            <person name="Jubin C."/>
            <person name="Vezzi A."/>
            <person name="Legeai F."/>
            <person name="Hugueney P."/>
            <person name="Dasilva C."/>
            <person name="Horner D."/>
            <person name="Mica E."/>
            <person name="Jublot D."/>
            <person name="Poulain J."/>
            <person name="Bruyere C."/>
            <person name="Billault A."/>
            <person name="Segurens B."/>
            <person name="Gouyvenoux M."/>
            <person name="Ugarte E."/>
            <person name="Cattonaro F."/>
            <person name="Anthouard V."/>
            <person name="Vico V."/>
            <person name="Del Fabbro C."/>
            <person name="Alaux M."/>
            <person name="Di Gaspero G."/>
            <person name="Dumas V."/>
            <person name="Felice N."/>
            <person name="Paillard S."/>
            <person name="Juman I."/>
            <person name="Moroldo M."/>
            <person name="Scalabrin S."/>
            <person name="Canaguier A."/>
            <person name="Le Clainche I."/>
            <person name="Malacrida G."/>
            <person name="Durand E."/>
            <person name="Pesole G."/>
            <person name="Laucou V."/>
            <person name="Chatelet P."/>
            <person name="Merdinoglu D."/>
            <person name="Delledonne M."/>
            <person name="Pezzotti M."/>
            <person name="Lecharny A."/>
            <person name="Scarpelli C."/>
            <person name="Artiguenave F."/>
            <person name="Pe M.E."/>
            <person name="Valle G."/>
            <person name="Morgante M."/>
            <person name="Caboche M."/>
            <person name="Adam-Blondon A.-F."/>
            <person name="Weissenbach J."/>
            <person name="Quetier F."/>
            <person name="Wincker P."/>
        </authorList>
    </citation>
    <scope>NUCLEOTIDE SEQUENCE [LARGE SCALE GENOMIC DNA]</scope>
    <source>
        <strain evidence="2">cv. Pinot noir / PN40024</strain>
    </source>
</reference>
<evidence type="ECO:0000313" key="1">
    <source>
        <dbReference type="EMBL" id="CBI27224.3"/>
    </source>
</evidence>